<dbReference type="Proteomes" id="UP000054771">
    <property type="component" value="Unassembled WGS sequence"/>
</dbReference>
<dbReference type="GO" id="GO:0003677">
    <property type="term" value="F:DNA binding"/>
    <property type="evidence" value="ECO:0007669"/>
    <property type="project" value="UniProtKB-KW"/>
</dbReference>
<evidence type="ECO:0000256" key="1">
    <source>
        <dbReference type="ARBA" id="ARBA00022723"/>
    </source>
</evidence>
<evidence type="ECO:0000313" key="8">
    <source>
        <dbReference type="EMBL" id="CEL08625.1"/>
    </source>
</evidence>
<evidence type="ECO:0000259" key="7">
    <source>
        <dbReference type="Pfam" id="PF08493"/>
    </source>
</evidence>
<evidence type="ECO:0000256" key="4">
    <source>
        <dbReference type="ARBA" id="ARBA00023163"/>
    </source>
</evidence>
<dbReference type="AlphaFoldDB" id="A0A0U5G918"/>
<proteinExistence type="predicted"/>
<dbReference type="PRINTS" id="PR00755">
    <property type="entry name" value="AFLATOXINBRP"/>
</dbReference>
<keyword evidence="9" id="KW-1185">Reference proteome</keyword>
<keyword evidence="4" id="KW-0804">Transcription</keyword>
<accession>A0A0U5G918</accession>
<dbReference type="GO" id="GO:0045122">
    <property type="term" value="P:aflatoxin biosynthetic process"/>
    <property type="evidence" value="ECO:0007669"/>
    <property type="project" value="InterPro"/>
</dbReference>
<evidence type="ECO:0000313" key="9">
    <source>
        <dbReference type="Proteomes" id="UP000054771"/>
    </source>
</evidence>
<feature type="domain" description="Aflatoxin regulatory protein" evidence="7">
    <location>
        <begin position="60"/>
        <end position="152"/>
    </location>
</feature>
<dbReference type="STRING" id="454130.A0A0U5G918"/>
<keyword evidence="5" id="KW-0539">Nucleus</keyword>
<gene>
    <name evidence="8" type="ORF">ASPCAL11773</name>
</gene>
<dbReference type="OrthoDB" id="2943660at2759"/>
<keyword evidence="3" id="KW-0238">DNA-binding</keyword>
<feature type="region of interest" description="Disordered" evidence="6">
    <location>
        <begin position="152"/>
        <end position="173"/>
    </location>
</feature>
<dbReference type="GO" id="GO:0005634">
    <property type="term" value="C:nucleus"/>
    <property type="evidence" value="ECO:0007669"/>
    <property type="project" value="InterPro"/>
</dbReference>
<evidence type="ECO:0000256" key="2">
    <source>
        <dbReference type="ARBA" id="ARBA00023015"/>
    </source>
</evidence>
<protein>
    <recommendedName>
        <fullName evidence="7">Aflatoxin regulatory protein domain-containing protein</fullName>
    </recommendedName>
</protein>
<reference evidence="9" key="1">
    <citation type="journal article" date="2016" name="Genome Announc.">
        <title>Draft genome sequences of fungus Aspergillus calidoustus.</title>
        <authorList>
            <person name="Horn F."/>
            <person name="Linde J."/>
            <person name="Mattern D.J."/>
            <person name="Walther G."/>
            <person name="Guthke R."/>
            <person name="Scherlach K."/>
            <person name="Martin K."/>
            <person name="Brakhage A.A."/>
            <person name="Petzke L."/>
            <person name="Valiante V."/>
        </authorList>
    </citation>
    <scope>NUCLEOTIDE SEQUENCE [LARGE SCALE GENOMIC DNA]</scope>
    <source>
        <strain evidence="9">SF006504</strain>
    </source>
</reference>
<dbReference type="InterPro" id="IPR013700">
    <property type="entry name" value="AflR"/>
</dbReference>
<sequence length="293" mass="31918">MAQLNALSPSHLNDLDTMGCELPFHGSEMLSLTDPLFTSLMEGMETSDSLLNTAPPMQPRSCCFVTCLDLLRGLFPNAHVGCEQSNKDGLTKVCTIESVIEDNKQTLETVQAVLECQCGNDGYVISLVCLIVIRVLGWYIAVARDPPGYPQDKAFSSTSSEGSDPDSRRPSVSSYEEQILSLPPFIDSCFVDSLQQSRMAAQLVLGELYRVQQVVSLVGCRLENTRHQFIGNDFRGSTSPLSSSLPDSSGRLLPMAGTATPFLSPSTLNHLEEDVRNRLRAVASGIIDILRQG</sequence>
<dbReference type="GO" id="GO:0046872">
    <property type="term" value="F:metal ion binding"/>
    <property type="evidence" value="ECO:0007669"/>
    <property type="project" value="UniProtKB-KW"/>
</dbReference>
<keyword evidence="2" id="KW-0805">Transcription regulation</keyword>
<evidence type="ECO:0000256" key="5">
    <source>
        <dbReference type="ARBA" id="ARBA00023242"/>
    </source>
</evidence>
<dbReference type="OMA" id="MEGMETS"/>
<keyword evidence="1" id="KW-0479">Metal-binding</keyword>
<organism evidence="8 9">
    <name type="scientific">Aspergillus calidoustus</name>
    <dbReference type="NCBI Taxonomy" id="454130"/>
    <lineage>
        <taxon>Eukaryota</taxon>
        <taxon>Fungi</taxon>
        <taxon>Dikarya</taxon>
        <taxon>Ascomycota</taxon>
        <taxon>Pezizomycotina</taxon>
        <taxon>Eurotiomycetes</taxon>
        <taxon>Eurotiomycetidae</taxon>
        <taxon>Eurotiales</taxon>
        <taxon>Aspergillaceae</taxon>
        <taxon>Aspergillus</taxon>
        <taxon>Aspergillus subgen. Nidulantes</taxon>
    </lineage>
</organism>
<dbReference type="GO" id="GO:0006355">
    <property type="term" value="P:regulation of DNA-templated transcription"/>
    <property type="evidence" value="ECO:0007669"/>
    <property type="project" value="InterPro"/>
</dbReference>
<dbReference type="EMBL" id="CDMC01000012">
    <property type="protein sequence ID" value="CEL08625.1"/>
    <property type="molecule type" value="Genomic_DNA"/>
</dbReference>
<dbReference type="Pfam" id="PF08493">
    <property type="entry name" value="AflR"/>
    <property type="match status" value="1"/>
</dbReference>
<evidence type="ECO:0000256" key="6">
    <source>
        <dbReference type="SAM" id="MobiDB-lite"/>
    </source>
</evidence>
<name>A0A0U5G918_ASPCI</name>
<evidence type="ECO:0000256" key="3">
    <source>
        <dbReference type="ARBA" id="ARBA00023125"/>
    </source>
</evidence>